<protein>
    <submittedName>
        <fullName evidence="1">Uncharacterized protein</fullName>
    </submittedName>
</protein>
<evidence type="ECO:0000313" key="1">
    <source>
        <dbReference type="EMBL" id="GAG25921.1"/>
    </source>
</evidence>
<reference evidence="1" key="1">
    <citation type="journal article" date="2014" name="Front. Microbiol.">
        <title>High frequency of phylogenetically diverse reductive dehalogenase-homologous genes in deep subseafloor sedimentary metagenomes.</title>
        <authorList>
            <person name="Kawai M."/>
            <person name="Futagami T."/>
            <person name="Toyoda A."/>
            <person name="Takaki Y."/>
            <person name="Nishi S."/>
            <person name="Hori S."/>
            <person name="Arai W."/>
            <person name="Tsubouchi T."/>
            <person name="Morono Y."/>
            <person name="Uchiyama I."/>
            <person name="Ito T."/>
            <person name="Fujiyama A."/>
            <person name="Inagaki F."/>
            <person name="Takami H."/>
        </authorList>
    </citation>
    <scope>NUCLEOTIDE SEQUENCE</scope>
    <source>
        <strain evidence="1">Expedition CK06-06</strain>
    </source>
</reference>
<feature type="non-terminal residue" evidence="1">
    <location>
        <position position="93"/>
    </location>
</feature>
<proteinExistence type="predicted"/>
<gene>
    <name evidence="1" type="ORF">S01H1_49909</name>
</gene>
<comment type="caution">
    <text evidence="1">The sequence shown here is derived from an EMBL/GenBank/DDBJ whole genome shotgun (WGS) entry which is preliminary data.</text>
</comment>
<sequence length="93" mass="9990">MLKKQILIWLAVGTLLSTSVVGKAAIVQLTSPAEFIYPTTTIDFDDAPDGTVANTRYLAQGVEFSRDDGLDIVLNDSGQDTTSPPNYLATIKT</sequence>
<name>X0XLU1_9ZZZZ</name>
<dbReference type="EMBL" id="BARS01032133">
    <property type="protein sequence ID" value="GAG25921.1"/>
    <property type="molecule type" value="Genomic_DNA"/>
</dbReference>
<organism evidence="1">
    <name type="scientific">marine sediment metagenome</name>
    <dbReference type="NCBI Taxonomy" id="412755"/>
    <lineage>
        <taxon>unclassified sequences</taxon>
        <taxon>metagenomes</taxon>
        <taxon>ecological metagenomes</taxon>
    </lineage>
</organism>
<accession>X0XLU1</accession>
<dbReference type="AlphaFoldDB" id="X0XLU1"/>